<dbReference type="EMBL" id="CAKOFQ010007558">
    <property type="protein sequence ID" value="CAH2003797.1"/>
    <property type="molecule type" value="Genomic_DNA"/>
</dbReference>
<evidence type="ECO:0000313" key="1">
    <source>
        <dbReference type="EMBL" id="CAH2003797.1"/>
    </source>
</evidence>
<name>A0A9P0M1U1_ACAOB</name>
<dbReference type="AlphaFoldDB" id="A0A9P0M1U1"/>
<dbReference type="Proteomes" id="UP001152888">
    <property type="component" value="Unassembled WGS sequence"/>
</dbReference>
<keyword evidence="2" id="KW-1185">Reference proteome</keyword>
<evidence type="ECO:0000313" key="2">
    <source>
        <dbReference type="Proteomes" id="UP001152888"/>
    </source>
</evidence>
<proteinExistence type="predicted"/>
<gene>
    <name evidence="1" type="ORF">ACAOBT_LOCUS27627</name>
</gene>
<accession>A0A9P0M1U1</accession>
<sequence length="87" mass="10212">MNSRTLKMIQLVVPKKSEGTPKAGIQYQEKGAHLHRLLRVPNKKLERLLQKVSDIRLRYCINYKGIIYKRRFEGHSKRNKKGKLIGL</sequence>
<protein>
    <submittedName>
        <fullName evidence="1">Uncharacterized protein</fullName>
    </submittedName>
</protein>
<reference evidence="1" key="1">
    <citation type="submission" date="2022-03" db="EMBL/GenBank/DDBJ databases">
        <authorList>
            <person name="Sayadi A."/>
        </authorList>
    </citation>
    <scope>NUCLEOTIDE SEQUENCE</scope>
</reference>
<comment type="caution">
    <text evidence="1">The sequence shown here is derived from an EMBL/GenBank/DDBJ whole genome shotgun (WGS) entry which is preliminary data.</text>
</comment>
<organism evidence="1 2">
    <name type="scientific">Acanthoscelides obtectus</name>
    <name type="common">Bean weevil</name>
    <name type="synonym">Bruchus obtectus</name>
    <dbReference type="NCBI Taxonomy" id="200917"/>
    <lineage>
        <taxon>Eukaryota</taxon>
        <taxon>Metazoa</taxon>
        <taxon>Ecdysozoa</taxon>
        <taxon>Arthropoda</taxon>
        <taxon>Hexapoda</taxon>
        <taxon>Insecta</taxon>
        <taxon>Pterygota</taxon>
        <taxon>Neoptera</taxon>
        <taxon>Endopterygota</taxon>
        <taxon>Coleoptera</taxon>
        <taxon>Polyphaga</taxon>
        <taxon>Cucujiformia</taxon>
        <taxon>Chrysomeloidea</taxon>
        <taxon>Chrysomelidae</taxon>
        <taxon>Bruchinae</taxon>
        <taxon>Bruchini</taxon>
        <taxon>Acanthoscelides</taxon>
    </lineage>
</organism>